<keyword evidence="1" id="KW-0489">Methyltransferase</keyword>
<reference evidence="1 2" key="1">
    <citation type="submission" date="2018-05" db="EMBL/GenBank/DDBJ databases">
        <title>Complete genome sequencing of three human clinical isolates of Staphylococcus caprae reveals virulence factors similar to those of S. epidermidis and S. capitis.</title>
        <authorList>
            <person name="Watanabe S."/>
            <person name="Cui L."/>
        </authorList>
    </citation>
    <scope>NUCLEOTIDE SEQUENCE [LARGE SCALE GENOMIC DNA]</scope>
    <source>
        <strain evidence="1 2">JMUB590</strain>
    </source>
</reference>
<dbReference type="CDD" id="cd02440">
    <property type="entry name" value="AdoMet_MTases"/>
    <property type="match status" value="1"/>
</dbReference>
<proteinExistence type="predicted"/>
<dbReference type="GO" id="GO:0008168">
    <property type="term" value="F:methyltransferase activity"/>
    <property type="evidence" value="ECO:0007669"/>
    <property type="project" value="UniProtKB-KW"/>
</dbReference>
<dbReference type="GO" id="GO:0032259">
    <property type="term" value="P:methylation"/>
    <property type="evidence" value="ECO:0007669"/>
    <property type="project" value="UniProtKB-KW"/>
</dbReference>
<dbReference type="Pfam" id="PF06962">
    <property type="entry name" value="rRNA_methylase"/>
    <property type="match status" value="1"/>
</dbReference>
<dbReference type="RefSeq" id="WP_044466750.1">
    <property type="nucleotide sequence ID" value="NZ_AP018585.1"/>
</dbReference>
<dbReference type="PANTHER" id="PTHR35276:SF1">
    <property type="entry name" value="TRNA (MNM(5)S(2)U34)-METHYLTRANSFERASE, CHLOROPLASTIC"/>
    <property type="match status" value="1"/>
</dbReference>
<dbReference type="Gene3D" id="3.40.50.150">
    <property type="entry name" value="Vaccinia Virus protein VP39"/>
    <property type="match status" value="1"/>
</dbReference>
<keyword evidence="2" id="KW-1185">Reference proteome</keyword>
<accession>A0ABN5W2W6</accession>
<dbReference type="GeneID" id="58050901"/>
<protein>
    <submittedName>
        <fullName evidence="1">rRNA methyltransferase</fullName>
    </submittedName>
</protein>
<dbReference type="PANTHER" id="PTHR35276">
    <property type="entry name" value="S-ADENOSYL-L-METHIONINE-DEPENDENT METHYLTRANSFERASES SUPERFAMILY PROTEIN"/>
    <property type="match status" value="1"/>
</dbReference>
<dbReference type="Proteomes" id="UP000274772">
    <property type="component" value="Chromosome"/>
</dbReference>
<gene>
    <name evidence="1" type="ORF">JMUB590_1143</name>
</gene>
<dbReference type="SUPFAM" id="SSF53335">
    <property type="entry name" value="S-adenosyl-L-methionine-dependent methyltransferases"/>
    <property type="match status" value="1"/>
</dbReference>
<organism evidence="1 2">
    <name type="scientific">Staphylococcus caprae</name>
    <dbReference type="NCBI Taxonomy" id="29380"/>
    <lineage>
        <taxon>Bacteria</taxon>
        <taxon>Bacillati</taxon>
        <taxon>Bacillota</taxon>
        <taxon>Bacilli</taxon>
        <taxon>Bacillales</taxon>
        <taxon>Staphylococcaceae</taxon>
        <taxon>Staphylococcus</taxon>
    </lineage>
</organism>
<dbReference type="EMBL" id="AP018586">
    <property type="protein sequence ID" value="BBD92201.1"/>
    <property type="molecule type" value="Genomic_DNA"/>
</dbReference>
<name>A0ABN5W2W6_9STAP</name>
<sequence length="187" mass="21276">MKLERILPFSKSLIDSHINDESIVIDATCGNGNDTYYLASKVERGFVYGFDIQQEAIDNTRLKIDGFENVKLILDGHENIKKHISKEHIGKIDAAIFNLGYLPKGNKAIVTQPKTTIKAIESIFEVLSVEGIIILVIYHGHEEGKIERDALIDYLSQFDQHQAHILQYQFINQKNHAPFLCAIEKRN</sequence>
<dbReference type="InterPro" id="IPR029063">
    <property type="entry name" value="SAM-dependent_MTases_sf"/>
</dbReference>
<evidence type="ECO:0000313" key="2">
    <source>
        <dbReference type="Proteomes" id="UP000274772"/>
    </source>
</evidence>
<keyword evidence="1" id="KW-0808">Transferase</keyword>
<evidence type="ECO:0000313" key="1">
    <source>
        <dbReference type="EMBL" id="BBD92201.1"/>
    </source>
</evidence>
<dbReference type="InterPro" id="IPR010719">
    <property type="entry name" value="MnmM_MeTrfase"/>
</dbReference>